<name>A0AA44TJL6_CUTAC</name>
<feature type="transmembrane region" description="Helical" evidence="1">
    <location>
        <begin position="63"/>
        <end position="82"/>
    </location>
</feature>
<feature type="transmembrane region" description="Helical" evidence="1">
    <location>
        <begin position="253"/>
        <end position="278"/>
    </location>
</feature>
<gene>
    <name evidence="2" type="ORF">B1B09_07840</name>
</gene>
<organism evidence="2 3">
    <name type="scientific">Cutibacterium acnes</name>
    <name type="common">Propionibacterium acnes</name>
    <dbReference type="NCBI Taxonomy" id="1747"/>
    <lineage>
        <taxon>Bacteria</taxon>
        <taxon>Bacillati</taxon>
        <taxon>Actinomycetota</taxon>
        <taxon>Actinomycetes</taxon>
        <taxon>Propionibacteriales</taxon>
        <taxon>Propionibacteriaceae</taxon>
        <taxon>Cutibacterium</taxon>
    </lineage>
</organism>
<feature type="transmembrane region" description="Helical" evidence="1">
    <location>
        <begin position="21"/>
        <end position="43"/>
    </location>
</feature>
<evidence type="ECO:0000256" key="1">
    <source>
        <dbReference type="SAM" id="Phobius"/>
    </source>
</evidence>
<sequence>MSVSPRDIRPLRGLHRVAFPFPSWYAILVTASGAVCSLIALRGSWSWGVWQVQDVTVTIRESSMLWAIVAGLIGAGSAARMAPSDMIVGVAPARSILSIHWHWFWRQAAALLIGTVVVAAPLVVKAWINASPTAPEVADLIVVLLSFPALVAVAHLVAAMVSHPIVWVVAPVVCIAVVGIPVLVNENLFANTGYGSVVFAWSMDMAEPSGNHTATASAVTMRTIFFCIVSVSCILAASRWSTVRSGGFTWRRVVPCVALVAPPLIIAALGVVMPVPLFRDAPLAFGCSSHEDVRVCVMPAHRSLALSYAQPAQRVVSVMPPTAVPHDVLLAEPGYHARSKQFVMDLGHATVYDSAQQLSDMTAQGLAQSFSGQDACTFSTEMTPQQIEAFDGVNSVERTILRLAGFQYDDAPSSERNDLDGMDVTAFRQWYTHHRQAIEGCSLTSSDLHR</sequence>
<keyword evidence="1" id="KW-1133">Transmembrane helix</keyword>
<feature type="transmembrane region" description="Helical" evidence="1">
    <location>
        <begin position="165"/>
        <end position="184"/>
    </location>
</feature>
<keyword evidence="1" id="KW-0812">Transmembrane</keyword>
<evidence type="ECO:0000313" key="2">
    <source>
        <dbReference type="EMBL" id="PGF33817.1"/>
    </source>
</evidence>
<dbReference type="Proteomes" id="UP000226191">
    <property type="component" value="Unassembled WGS sequence"/>
</dbReference>
<accession>A0AA44TJL6</accession>
<proteinExistence type="predicted"/>
<dbReference type="GeneID" id="92858016"/>
<dbReference type="AlphaFoldDB" id="A0AA44TJL6"/>
<protein>
    <submittedName>
        <fullName evidence="2">ABC transporter permease</fullName>
    </submittedName>
</protein>
<comment type="caution">
    <text evidence="2">The sequence shown here is derived from an EMBL/GenBank/DDBJ whole genome shotgun (WGS) entry which is preliminary data.</text>
</comment>
<keyword evidence="1" id="KW-0472">Membrane</keyword>
<evidence type="ECO:0000313" key="3">
    <source>
        <dbReference type="Proteomes" id="UP000226191"/>
    </source>
</evidence>
<dbReference type="RefSeq" id="WP_002519496.1">
    <property type="nucleotide sequence ID" value="NZ_AP022844.1"/>
</dbReference>
<dbReference type="EMBL" id="MVCE01000003">
    <property type="protein sequence ID" value="PGF33817.1"/>
    <property type="molecule type" value="Genomic_DNA"/>
</dbReference>
<feature type="transmembrane region" description="Helical" evidence="1">
    <location>
        <begin position="223"/>
        <end position="241"/>
    </location>
</feature>
<feature type="transmembrane region" description="Helical" evidence="1">
    <location>
        <begin position="103"/>
        <end position="128"/>
    </location>
</feature>
<reference evidence="2 3" key="1">
    <citation type="submission" date="2017-02" db="EMBL/GenBank/DDBJ databases">
        <title>Prevalence of linear plasmids in Cutibacterium acnes isolates obtained from cancerous prostatic tissue.</title>
        <authorList>
            <person name="Davidsson S."/>
            <person name="Bruggemann H."/>
        </authorList>
    </citation>
    <scope>NUCLEOTIDE SEQUENCE [LARGE SCALE GENOMIC DNA]</scope>
    <source>
        <strain evidence="2 3">11-78</strain>
    </source>
</reference>
<feature type="transmembrane region" description="Helical" evidence="1">
    <location>
        <begin position="140"/>
        <end position="158"/>
    </location>
</feature>